<organism evidence="4 5">
    <name type="scientific">Phaseolus coccineus</name>
    <name type="common">Scarlet runner bean</name>
    <name type="synonym">Phaseolus multiflorus</name>
    <dbReference type="NCBI Taxonomy" id="3886"/>
    <lineage>
        <taxon>Eukaryota</taxon>
        <taxon>Viridiplantae</taxon>
        <taxon>Streptophyta</taxon>
        <taxon>Embryophyta</taxon>
        <taxon>Tracheophyta</taxon>
        <taxon>Spermatophyta</taxon>
        <taxon>Magnoliopsida</taxon>
        <taxon>eudicotyledons</taxon>
        <taxon>Gunneridae</taxon>
        <taxon>Pentapetalae</taxon>
        <taxon>rosids</taxon>
        <taxon>fabids</taxon>
        <taxon>Fabales</taxon>
        <taxon>Fabaceae</taxon>
        <taxon>Papilionoideae</taxon>
        <taxon>50 kb inversion clade</taxon>
        <taxon>NPAAA clade</taxon>
        <taxon>indigoferoid/millettioid clade</taxon>
        <taxon>Phaseoleae</taxon>
        <taxon>Phaseolus</taxon>
    </lineage>
</organism>
<evidence type="ECO:0000256" key="2">
    <source>
        <dbReference type="ARBA" id="ARBA00022801"/>
    </source>
</evidence>
<dbReference type="GO" id="GO:0005737">
    <property type="term" value="C:cytoplasm"/>
    <property type="evidence" value="ECO:0007669"/>
    <property type="project" value="TreeGrafter"/>
</dbReference>
<dbReference type="InterPro" id="IPR012337">
    <property type="entry name" value="RNaseH-like_sf"/>
</dbReference>
<dbReference type="Pfam" id="PF01612">
    <property type="entry name" value="DNA_pol_A_exo1"/>
    <property type="match status" value="1"/>
</dbReference>
<dbReference type="InterPro" id="IPR036397">
    <property type="entry name" value="RNaseH_sf"/>
</dbReference>
<gene>
    <name evidence="4" type="ORF">VNO80_29423</name>
</gene>
<keyword evidence="2" id="KW-0378">Hydrolase</keyword>
<name>A0AAN9LED4_PHACN</name>
<dbReference type="Gene3D" id="3.30.420.10">
    <property type="entry name" value="Ribonuclease H-like superfamily/Ribonuclease H"/>
    <property type="match status" value="1"/>
</dbReference>
<protein>
    <recommendedName>
        <fullName evidence="3">3'-5' exonuclease domain-containing protein</fullName>
    </recommendedName>
</protein>
<keyword evidence="5" id="KW-1185">Reference proteome</keyword>
<dbReference type="PANTHER" id="PTHR13620:SF59">
    <property type="entry name" value="POLYNUCLEOTIDYL TRANSFERASE, RIBONUCLEASE H-LIKE SUPERFAMILY PROTEIN"/>
    <property type="match status" value="1"/>
</dbReference>
<proteinExistence type="predicted"/>
<keyword evidence="1" id="KW-0540">Nuclease</keyword>
<dbReference type="GO" id="GO:0006139">
    <property type="term" value="P:nucleobase-containing compound metabolic process"/>
    <property type="evidence" value="ECO:0007669"/>
    <property type="project" value="InterPro"/>
</dbReference>
<feature type="domain" description="3'-5' exonuclease" evidence="3">
    <location>
        <begin position="76"/>
        <end position="199"/>
    </location>
</feature>
<dbReference type="SUPFAM" id="SSF53098">
    <property type="entry name" value="Ribonuclease H-like"/>
    <property type="match status" value="1"/>
</dbReference>
<evidence type="ECO:0000313" key="4">
    <source>
        <dbReference type="EMBL" id="KAK7332668.1"/>
    </source>
</evidence>
<dbReference type="GO" id="GO:0003676">
    <property type="term" value="F:nucleic acid binding"/>
    <property type="evidence" value="ECO:0007669"/>
    <property type="project" value="InterPro"/>
</dbReference>
<sequence>MVTVIQHLHRFRHDVYTVNIDGDRVIVTVTASAAVVRRWLSTTLHLRRHQVFLKRLVVGLGVQWTPGGSDPSADTLQLCVGHRCLIFQLARAKSVPRKLRTFLNHSSHIFVGFWNHSDRRKLEHSEHCLDMCRDPLDLRYYAETENDDDLIQDSVEEIVEKCLGYEVEQRKDISMSGWYKKYLSNDQVVYATVDAYCAFLVGKNSRVWNVQRSSRALILRSLLPNFQTAFEYAFNAFS</sequence>
<comment type="caution">
    <text evidence="4">The sequence shown here is derived from an EMBL/GenBank/DDBJ whole genome shotgun (WGS) entry which is preliminary data.</text>
</comment>
<evidence type="ECO:0000313" key="5">
    <source>
        <dbReference type="Proteomes" id="UP001374584"/>
    </source>
</evidence>
<dbReference type="EMBL" id="JAYMYR010000011">
    <property type="protein sequence ID" value="KAK7332668.1"/>
    <property type="molecule type" value="Genomic_DNA"/>
</dbReference>
<dbReference type="PANTHER" id="PTHR13620">
    <property type="entry name" value="3-5 EXONUCLEASE"/>
    <property type="match status" value="1"/>
</dbReference>
<dbReference type="InterPro" id="IPR051132">
    <property type="entry name" value="3-5_Exonuclease_domain"/>
</dbReference>
<dbReference type="GO" id="GO:0008408">
    <property type="term" value="F:3'-5' exonuclease activity"/>
    <property type="evidence" value="ECO:0007669"/>
    <property type="project" value="InterPro"/>
</dbReference>
<dbReference type="InterPro" id="IPR002562">
    <property type="entry name" value="3'-5'_exonuclease_dom"/>
</dbReference>
<evidence type="ECO:0000256" key="1">
    <source>
        <dbReference type="ARBA" id="ARBA00022722"/>
    </source>
</evidence>
<dbReference type="AlphaFoldDB" id="A0AAN9LED4"/>
<dbReference type="Proteomes" id="UP001374584">
    <property type="component" value="Unassembled WGS sequence"/>
</dbReference>
<evidence type="ECO:0000259" key="3">
    <source>
        <dbReference type="Pfam" id="PF01612"/>
    </source>
</evidence>
<reference evidence="4 5" key="1">
    <citation type="submission" date="2024-01" db="EMBL/GenBank/DDBJ databases">
        <title>The genomes of 5 underutilized Papilionoideae crops provide insights into root nodulation and disease resistanc.</title>
        <authorList>
            <person name="Jiang F."/>
        </authorList>
    </citation>
    <scope>NUCLEOTIDE SEQUENCE [LARGE SCALE GENOMIC DNA]</scope>
    <source>
        <strain evidence="4">JINMINGXINNONG_FW02</strain>
        <tissue evidence="4">Leaves</tissue>
    </source>
</reference>
<dbReference type="GO" id="GO:0005634">
    <property type="term" value="C:nucleus"/>
    <property type="evidence" value="ECO:0007669"/>
    <property type="project" value="TreeGrafter"/>
</dbReference>
<dbReference type="CDD" id="cd06141">
    <property type="entry name" value="WRN_exo"/>
    <property type="match status" value="1"/>
</dbReference>
<accession>A0AAN9LED4</accession>